<dbReference type="STRING" id="145857.GA0070616_1135"/>
<dbReference type="Proteomes" id="UP000199699">
    <property type="component" value="Unassembled WGS sequence"/>
</dbReference>
<dbReference type="OrthoDB" id="3405751at2"/>
<keyword evidence="3" id="KW-1185">Reference proteome</keyword>
<gene>
    <name evidence="2" type="ORF">GA0070616_1135</name>
</gene>
<protein>
    <submittedName>
        <fullName evidence="2">Uncharacterized protein</fullName>
    </submittedName>
</protein>
<reference evidence="2 3" key="1">
    <citation type="submission" date="2016-06" db="EMBL/GenBank/DDBJ databases">
        <authorList>
            <person name="Kjaerup R.B."/>
            <person name="Dalgaard T.S."/>
            <person name="Juul-Madsen H.R."/>
        </authorList>
    </citation>
    <scope>NUCLEOTIDE SEQUENCE [LARGE SCALE GENOMIC DNA]</scope>
    <source>
        <strain evidence="2 3">DSM 43818</strain>
    </source>
</reference>
<sequence length="127" mass="14007">MAHGEAEHGCAQGEPCRPGHHDQPSGGKHPRWATGVAHPPESVGERVDDEPGRPWGDDGPAWENDLTLPRQRAAEPSLDRRAVPEEAESAGQGCRSELPGWAGGHRHGPVRPRHRAVRRERPPRRWC</sequence>
<feature type="compositionally biased region" description="Basic and acidic residues" evidence="1">
    <location>
        <begin position="43"/>
        <end position="56"/>
    </location>
</feature>
<evidence type="ECO:0000313" key="3">
    <source>
        <dbReference type="Proteomes" id="UP000199699"/>
    </source>
</evidence>
<organism evidence="2 3">
    <name type="scientific">Micromonospora nigra</name>
    <dbReference type="NCBI Taxonomy" id="145857"/>
    <lineage>
        <taxon>Bacteria</taxon>
        <taxon>Bacillati</taxon>
        <taxon>Actinomycetota</taxon>
        <taxon>Actinomycetes</taxon>
        <taxon>Micromonosporales</taxon>
        <taxon>Micromonosporaceae</taxon>
        <taxon>Micromonospora</taxon>
    </lineage>
</organism>
<proteinExistence type="predicted"/>
<dbReference type="RefSeq" id="WP_091077298.1">
    <property type="nucleotide sequence ID" value="NZ_FMHT01000003.1"/>
</dbReference>
<evidence type="ECO:0000256" key="1">
    <source>
        <dbReference type="SAM" id="MobiDB-lite"/>
    </source>
</evidence>
<accession>A0A1C6RI19</accession>
<dbReference type="AlphaFoldDB" id="A0A1C6RI19"/>
<name>A0A1C6RI19_9ACTN</name>
<dbReference type="EMBL" id="FMHT01000003">
    <property type="protein sequence ID" value="SCL16844.1"/>
    <property type="molecule type" value="Genomic_DNA"/>
</dbReference>
<feature type="region of interest" description="Disordered" evidence="1">
    <location>
        <begin position="1"/>
        <end position="127"/>
    </location>
</feature>
<feature type="compositionally biased region" description="Basic residues" evidence="1">
    <location>
        <begin position="104"/>
        <end position="127"/>
    </location>
</feature>
<evidence type="ECO:0000313" key="2">
    <source>
        <dbReference type="EMBL" id="SCL16844.1"/>
    </source>
</evidence>